<reference evidence="7 8" key="1">
    <citation type="journal article" date="2019" name="Nat. Ecol. Evol.">
        <title>Megaphylogeny resolves global patterns of mushroom evolution.</title>
        <authorList>
            <person name="Varga T."/>
            <person name="Krizsan K."/>
            <person name="Foldi C."/>
            <person name="Dima B."/>
            <person name="Sanchez-Garcia M."/>
            <person name="Sanchez-Ramirez S."/>
            <person name="Szollosi G.J."/>
            <person name="Szarkandi J.G."/>
            <person name="Papp V."/>
            <person name="Albert L."/>
            <person name="Andreopoulos W."/>
            <person name="Angelini C."/>
            <person name="Antonin V."/>
            <person name="Barry K.W."/>
            <person name="Bougher N.L."/>
            <person name="Buchanan P."/>
            <person name="Buyck B."/>
            <person name="Bense V."/>
            <person name="Catcheside P."/>
            <person name="Chovatia M."/>
            <person name="Cooper J."/>
            <person name="Damon W."/>
            <person name="Desjardin D."/>
            <person name="Finy P."/>
            <person name="Geml J."/>
            <person name="Haridas S."/>
            <person name="Hughes K."/>
            <person name="Justo A."/>
            <person name="Karasinski D."/>
            <person name="Kautmanova I."/>
            <person name="Kiss B."/>
            <person name="Kocsube S."/>
            <person name="Kotiranta H."/>
            <person name="LaButti K.M."/>
            <person name="Lechner B.E."/>
            <person name="Liimatainen K."/>
            <person name="Lipzen A."/>
            <person name="Lukacs Z."/>
            <person name="Mihaltcheva S."/>
            <person name="Morgado L.N."/>
            <person name="Niskanen T."/>
            <person name="Noordeloos M.E."/>
            <person name="Ohm R.A."/>
            <person name="Ortiz-Santana B."/>
            <person name="Ovrebo C."/>
            <person name="Racz N."/>
            <person name="Riley R."/>
            <person name="Savchenko A."/>
            <person name="Shiryaev A."/>
            <person name="Soop K."/>
            <person name="Spirin V."/>
            <person name="Szebenyi C."/>
            <person name="Tomsovsky M."/>
            <person name="Tulloss R.E."/>
            <person name="Uehling J."/>
            <person name="Grigoriev I.V."/>
            <person name="Vagvolgyi C."/>
            <person name="Papp T."/>
            <person name="Martin F.M."/>
            <person name="Miettinen O."/>
            <person name="Hibbett D.S."/>
            <person name="Nagy L.G."/>
        </authorList>
    </citation>
    <scope>NUCLEOTIDE SEQUENCE [LARGE SCALE GENOMIC DNA]</scope>
    <source>
        <strain evidence="7 8">CBS 309.79</strain>
    </source>
</reference>
<dbReference type="SUPFAM" id="SSF51445">
    <property type="entry name" value="(Trans)glycosidases"/>
    <property type="match status" value="1"/>
</dbReference>
<keyword evidence="2 4" id="KW-0378">Hydrolase</keyword>
<keyword evidence="3 4" id="KW-0326">Glycosidase</keyword>
<accession>A0A5C3QEW5</accession>
<evidence type="ECO:0000256" key="4">
    <source>
        <dbReference type="RuleBase" id="RU361153"/>
    </source>
</evidence>
<dbReference type="InterPro" id="IPR050386">
    <property type="entry name" value="Glycosyl_hydrolase_5"/>
</dbReference>
<dbReference type="InterPro" id="IPR017853">
    <property type="entry name" value="GH"/>
</dbReference>
<evidence type="ECO:0000256" key="1">
    <source>
        <dbReference type="ARBA" id="ARBA00005641"/>
    </source>
</evidence>
<feature type="signal peptide" evidence="5">
    <location>
        <begin position="1"/>
        <end position="19"/>
    </location>
</feature>
<evidence type="ECO:0000256" key="2">
    <source>
        <dbReference type="ARBA" id="ARBA00022801"/>
    </source>
</evidence>
<feature type="domain" description="Glycoside hydrolase family 5" evidence="6">
    <location>
        <begin position="79"/>
        <end position="414"/>
    </location>
</feature>
<dbReference type="PANTHER" id="PTHR31297">
    <property type="entry name" value="GLUCAN ENDO-1,6-BETA-GLUCOSIDASE B"/>
    <property type="match status" value="1"/>
</dbReference>
<dbReference type="InterPro" id="IPR001547">
    <property type="entry name" value="Glyco_hydro_5"/>
</dbReference>
<gene>
    <name evidence="7" type="ORF">BDV98DRAFT_191878</name>
</gene>
<sequence>MRTQLAALLPLLWASYASAAFKVPKNIRGVNLGSWLLIEPWMIPEEWQKIGGENSCDCKVCIGSEFNFAKAYPDTVDQRMATHWETWFTQSDVDTLVKAGINSVRIPLGYWLVEDLVDRKTEFYARGGLKHLKRGLRQLKAAGVGVLLDHHALPGVASPNQMFAGKCTTDVQFYTPYNYRRALVWTAVMTALSHLDKDFENVWGIQAINEPIMDATLTPGYGDFQKNFVLVTRAVELGLGIRVKGVQGKQANVKATLGASMKTAASSDEFNEEVSSAISAALPILDNLGFSTDSGAASFKQAKKEPLHMTFMDVSWQYNNPANPADAAIGPQIYDNHLYYSYGGVADANEEAYLKHICNLDRLEASGALRNSPLFFGEWSLATQFEATDEFLFKWADAQKLKYSEGAGWFFWNFKLGKNSGNNRQWSYFDILDKGFFKWNPTAYNDPNVCAPYVVNTTETSS</sequence>
<evidence type="ECO:0000313" key="7">
    <source>
        <dbReference type="EMBL" id="TFK99000.1"/>
    </source>
</evidence>
<proteinExistence type="inferred from homology"/>
<dbReference type="OrthoDB" id="1887033at2759"/>
<dbReference type="GO" id="GO:0005576">
    <property type="term" value="C:extracellular region"/>
    <property type="evidence" value="ECO:0007669"/>
    <property type="project" value="TreeGrafter"/>
</dbReference>
<evidence type="ECO:0000313" key="8">
    <source>
        <dbReference type="Proteomes" id="UP000305067"/>
    </source>
</evidence>
<dbReference type="AlphaFoldDB" id="A0A5C3QEW5"/>
<dbReference type="GO" id="GO:0009986">
    <property type="term" value="C:cell surface"/>
    <property type="evidence" value="ECO:0007669"/>
    <property type="project" value="TreeGrafter"/>
</dbReference>
<protein>
    <submittedName>
        <fullName evidence="7">Glycoside hydrolase family 5 protein</fullName>
    </submittedName>
</protein>
<name>A0A5C3QEW5_9AGAR</name>
<evidence type="ECO:0000256" key="5">
    <source>
        <dbReference type="SAM" id="SignalP"/>
    </source>
</evidence>
<dbReference type="GO" id="GO:0008422">
    <property type="term" value="F:beta-glucosidase activity"/>
    <property type="evidence" value="ECO:0007669"/>
    <property type="project" value="TreeGrafter"/>
</dbReference>
<dbReference type="Proteomes" id="UP000305067">
    <property type="component" value="Unassembled WGS sequence"/>
</dbReference>
<dbReference type="EMBL" id="ML178836">
    <property type="protein sequence ID" value="TFK99000.1"/>
    <property type="molecule type" value="Genomic_DNA"/>
</dbReference>
<dbReference type="Pfam" id="PF00150">
    <property type="entry name" value="Cellulase"/>
    <property type="match status" value="1"/>
</dbReference>
<dbReference type="GO" id="GO:0009251">
    <property type="term" value="P:glucan catabolic process"/>
    <property type="evidence" value="ECO:0007669"/>
    <property type="project" value="TreeGrafter"/>
</dbReference>
<keyword evidence="5" id="KW-0732">Signal</keyword>
<comment type="similarity">
    <text evidence="1 4">Belongs to the glycosyl hydrolase 5 (cellulase A) family.</text>
</comment>
<keyword evidence="8" id="KW-1185">Reference proteome</keyword>
<evidence type="ECO:0000259" key="6">
    <source>
        <dbReference type="Pfam" id="PF00150"/>
    </source>
</evidence>
<evidence type="ECO:0000256" key="3">
    <source>
        <dbReference type="ARBA" id="ARBA00023295"/>
    </source>
</evidence>
<organism evidence="7 8">
    <name type="scientific">Pterulicium gracile</name>
    <dbReference type="NCBI Taxonomy" id="1884261"/>
    <lineage>
        <taxon>Eukaryota</taxon>
        <taxon>Fungi</taxon>
        <taxon>Dikarya</taxon>
        <taxon>Basidiomycota</taxon>
        <taxon>Agaricomycotina</taxon>
        <taxon>Agaricomycetes</taxon>
        <taxon>Agaricomycetidae</taxon>
        <taxon>Agaricales</taxon>
        <taxon>Pleurotineae</taxon>
        <taxon>Pterulaceae</taxon>
        <taxon>Pterulicium</taxon>
    </lineage>
</organism>
<dbReference type="STRING" id="1884261.A0A5C3QEW5"/>
<dbReference type="PANTHER" id="PTHR31297:SF42">
    <property type="entry name" value="GLYCOSIDE HYDROLASE FAMILY 5 DOMAIN-CONTAINING PROTEIN"/>
    <property type="match status" value="1"/>
</dbReference>
<dbReference type="Gene3D" id="3.20.20.80">
    <property type="entry name" value="Glycosidases"/>
    <property type="match status" value="1"/>
</dbReference>
<feature type="chain" id="PRO_5022977953" evidence="5">
    <location>
        <begin position="20"/>
        <end position="462"/>
    </location>
</feature>